<dbReference type="EMBL" id="CM017627">
    <property type="protein sequence ID" value="TYH72320.1"/>
    <property type="molecule type" value="Genomic_DNA"/>
</dbReference>
<dbReference type="Proteomes" id="UP000322667">
    <property type="component" value="Chromosome D05"/>
</dbReference>
<sequence length="69" mass="8018">MRHPVYFSSDKMPLDNRYGIPFQYDLPGTHVKCKTKSSFTSPSFYNKSICNTYIRVSTCTHYLALFILS</sequence>
<gene>
    <name evidence="1" type="ORF">ES332_D05G246700v1</name>
</gene>
<proteinExistence type="predicted"/>
<evidence type="ECO:0000313" key="2">
    <source>
        <dbReference type="Proteomes" id="UP000322667"/>
    </source>
</evidence>
<keyword evidence="2" id="KW-1185">Reference proteome</keyword>
<accession>A0A5D2KZ92</accession>
<evidence type="ECO:0000313" key="1">
    <source>
        <dbReference type="EMBL" id="TYH72320.1"/>
    </source>
</evidence>
<dbReference type="AlphaFoldDB" id="A0A5D2KZ92"/>
<organism evidence="1 2">
    <name type="scientific">Gossypium tomentosum</name>
    <name type="common">Hawaiian cotton</name>
    <name type="synonym">Gossypium sandvicense</name>
    <dbReference type="NCBI Taxonomy" id="34277"/>
    <lineage>
        <taxon>Eukaryota</taxon>
        <taxon>Viridiplantae</taxon>
        <taxon>Streptophyta</taxon>
        <taxon>Embryophyta</taxon>
        <taxon>Tracheophyta</taxon>
        <taxon>Spermatophyta</taxon>
        <taxon>Magnoliopsida</taxon>
        <taxon>eudicotyledons</taxon>
        <taxon>Gunneridae</taxon>
        <taxon>Pentapetalae</taxon>
        <taxon>rosids</taxon>
        <taxon>malvids</taxon>
        <taxon>Malvales</taxon>
        <taxon>Malvaceae</taxon>
        <taxon>Malvoideae</taxon>
        <taxon>Gossypium</taxon>
    </lineage>
</organism>
<name>A0A5D2KZ92_GOSTO</name>
<reference evidence="1 2" key="1">
    <citation type="submission" date="2019-07" db="EMBL/GenBank/DDBJ databases">
        <title>WGS assembly of Gossypium tomentosum.</title>
        <authorList>
            <person name="Chen Z.J."/>
            <person name="Sreedasyam A."/>
            <person name="Ando A."/>
            <person name="Song Q."/>
            <person name="De L."/>
            <person name="Hulse-Kemp A."/>
            <person name="Ding M."/>
            <person name="Ye W."/>
            <person name="Kirkbride R."/>
            <person name="Jenkins J."/>
            <person name="Plott C."/>
            <person name="Lovell J."/>
            <person name="Lin Y.-M."/>
            <person name="Vaughn R."/>
            <person name="Liu B."/>
            <person name="Li W."/>
            <person name="Simpson S."/>
            <person name="Scheffler B."/>
            <person name="Saski C."/>
            <person name="Grover C."/>
            <person name="Hu G."/>
            <person name="Conover J."/>
            <person name="Carlson J."/>
            <person name="Shu S."/>
            <person name="Boston L."/>
            <person name="Williams M."/>
            <person name="Peterson D."/>
            <person name="Mcgee K."/>
            <person name="Jones D."/>
            <person name="Wendel J."/>
            <person name="Stelly D."/>
            <person name="Grimwood J."/>
            <person name="Schmutz J."/>
        </authorList>
    </citation>
    <scope>NUCLEOTIDE SEQUENCE [LARGE SCALE GENOMIC DNA]</scope>
    <source>
        <strain evidence="1">7179.01</strain>
    </source>
</reference>
<protein>
    <submittedName>
        <fullName evidence="1">Uncharacterized protein</fullName>
    </submittedName>
</protein>